<evidence type="ECO:0000256" key="1">
    <source>
        <dbReference type="SAM" id="MobiDB-lite"/>
    </source>
</evidence>
<evidence type="ECO:0000313" key="3">
    <source>
        <dbReference type="Proteomes" id="UP000325313"/>
    </source>
</evidence>
<protein>
    <submittedName>
        <fullName evidence="2">Uncharacterized protein</fullName>
    </submittedName>
</protein>
<proteinExistence type="predicted"/>
<reference evidence="2 3" key="1">
    <citation type="submission" date="2019-05" db="EMBL/GenBank/DDBJ databases">
        <title>Emergence of the Ug99 lineage of the wheat stem rust pathogen through somatic hybridization.</title>
        <authorList>
            <person name="Li F."/>
            <person name="Upadhyaya N.M."/>
            <person name="Sperschneider J."/>
            <person name="Matny O."/>
            <person name="Nguyen-Phuc H."/>
            <person name="Mago R."/>
            <person name="Raley C."/>
            <person name="Miller M.E."/>
            <person name="Silverstein K.A.T."/>
            <person name="Henningsen E."/>
            <person name="Hirsch C.D."/>
            <person name="Visser B."/>
            <person name="Pretorius Z.A."/>
            <person name="Steffenson B.J."/>
            <person name="Schwessinger B."/>
            <person name="Dodds P.N."/>
            <person name="Figueroa M."/>
        </authorList>
    </citation>
    <scope>NUCLEOTIDE SEQUENCE [LARGE SCALE GENOMIC DNA]</scope>
    <source>
        <strain evidence="2 3">Ug99</strain>
    </source>
</reference>
<evidence type="ECO:0000313" key="2">
    <source>
        <dbReference type="EMBL" id="KAA1106850.1"/>
    </source>
</evidence>
<dbReference type="EMBL" id="VDEP01000309">
    <property type="protein sequence ID" value="KAA1106850.1"/>
    <property type="molecule type" value="Genomic_DNA"/>
</dbReference>
<comment type="caution">
    <text evidence="2">The sequence shown here is derived from an EMBL/GenBank/DDBJ whole genome shotgun (WGS) entry which is preliminary data.</text>
</comment>
<feature type="region of interest" description="Disordered" evidence="1">
    <location>
        <begin position="1"/>
        <end position="23"/>
    </location>
</feature>
<organism evidence="2 3">
    <name type="scientific">Puccinia graminis f. sp. tritici</name>
    <dbReference type="NCBI Taxonomy" id="56615"/>
    <lineage>
        <taxon>Eukaryota</taxon>
        <taxon>Fungi</taxon>
        <taxon>Dikarya</taxon>
        <taxon>Basidiomycota</taxon>
        <taxon>Pucciniomycotina</taxon>
        <taxon>Pucciniomycetes</taxon>
        <taxon>Pucciniales</taxon>
        <taxon>Pucciniaceae</taxon>
        <taxon>Puccinia</taxon>
    </lineage>
</organism>
<name>A0A5B0Q0X6_PUCGR</name>
<dbReference type="Proteomes" id="UP000325313">
    <property type="component" value="Unassembled WGS sequence"/>
</dbReference>
<gene>
    <name evidence="2" type="ORF">PGTUg99_020074</name>
</gene>
<sequence length="129" mass="14709">MTKTKQQQQLEDQQKTGPFSLGKPGALNGCMALDHQEFEGRIMFFNDFVPSDHDGCNKYFMDLFEENDDTNSALPPVALLVVDLAHDSLEEEHVIDTSVFIPAEPSPHLDYQWRHIDFQNLAVLMNQKS</sequence>
<accession>A0A5B0Q0X6</accession>
<feature type="compositionally biased region" description="Low complexity" evidence="1">
    <location>
        <begin position="1"/>
        <end position="11"/>
    </location>
</feature>
<dbReference type="AlphaFoldDB" id="A0A5B0Q0X6"/>